<name>A0A6B9ZA28_9BACT</name>
<evidence type="ECO:0000313" key="1">
    <source>
        <dbReference type="EMBL" id="QHS58194.1"/>
    </source>
</evidence>
<dbReference type="AlphaFoldDB" id="A0A6B9ZA28"/>
<sequence length="545" mass="60264">MKSYMRIVSLAIILMSSNMDSLRAQNVSACTCDCLKPFFDYLISSRRLFIQPEDDILVSSLLEDARRAGYMVSYTQCQILARNTNGLFYAKMKSATSGSSYKAVIGDCTVSLTATGAAVTFNNLVSNVCDTTGIVSYRTTTASTLVAKLKVDSCTTCNDVTSAYCYSAITEHPVNPYRFGLAGNWRPFRSYAYYGERKETDPLAPVSLRSAGTINSFKGFWKFTNGQLKGMPENDKDTAVWVWNSELTMVNRKGLELENHDPLGRYNAGLYGYDDALPVAAAQNARYREIAYEGFEDYDFGVTPCDGPCKVPRSFDFSYYKSKLDTAEQHTGLFSLRVDAHTDVAVSAPVVATADDSFGLTFSRIDSTRGLLAVNTDSAAILPSFSPIAGKTIVISAWVKESVPCRGNTYTGNQLGIVVKQAAEPIGSTITAQPQGAIIEGWQRYEEVVMVPEDAVSVSIVMSASADHAVYFDDVRIHPYNANMKSYVYDRNSLRLMAELDENNYATFYEYDEDGTMIRLKKETERGIKTISETRSALLKENPRP</sequence>
<organism evidence="1 2">
    <name type="scientific">Chitinophaga agri</name>
    <dbReference type="NCBI Taxonomy" id="2703787"/>
    <lineage>
        <taxon>Bacteria</taxon>
        <taxon>Pseudomonadati</taxon>
        <taxon>Bacteroidota</taxon>
        <taxon>Chitinophagia</taxon>
        <taxon>Chitinophagales</taxon>
        <taxon>Chitinophagaceae</taxon>
        <taxon>Chitinophaga</taxon>
    </lineage>
</organism>
<dbReference type="RefSeq" id="WP_162329899.1">
    <property type="nucleotide sequence ID" value="NZ_CP048113.1"/>
</dbReference>
<proteinExistence type="predicted"/>
<evidence type="ECO:0000313" key="2">
    <source>
        <dbReference type="Proteomes" id="UP000476411"/>
    </source>
</evidence>
<evidence type="ECO:0008006" key="3">
    <source>
        <dbReference type="Google" id="ProtNLM"/>
    </source>
</evidence>
<keyword evidence="2" id="KW-1185">Reference proteome</keyword>
<accession>A0A6B9ZA28</accession>
<dbReference type="KEGG" id="chih:GWR21_00865"/>
<dbReference type="EMBL" id="CP048113">
    <property type="protein sequence ID" value="QHS58194.1"/>
    <property type="molecule type" value="Genomic_DNA"/>
</dbReference>
<dbReference type="Gene3D" id="2.60.120.260">
    <property type="entry name" value="Galactose-binding domain-like"/>
    <property type="match status" value="1"/>
</dbReference>
<reference evidence="1 2" key="1">
    <citation type="submission" date="2020-01" db="EMBL/GenBank/DDBJ databases">
        <title>Complete genome sequence of Chitinophaga sp. H33E-04 isolated from quinoa roots.</title>
        <authorList>
            <person name="Weon H.-Y."/>
            <person name="Lee S.A."/>
        </authorList>
    </citation>
    <scope>NUCLEOTIDE SEQUENCE [LARGE SCALE GENOMIC DNA]</scope>
    <source>
        <strain evidence="1 2">H33E-04</strain>
    </source>
</reference>
<gene>
    <name evidence="1" type="ORF">GWR21_00865</name>
</gene>
<dbReference type="Proteomes" id="UP000476411">
    <property type="component" value="Chromosome"/>
</dbReference>
<protein>
    <recommendedName>
        <fullName evidence="3">RHS repeat protein</fullName>
    </recommendedName>
</protein>